<proteinExistence type="predicted"/>
<reference evidence="1" key="1">
    <citation type="journal article" date="2020" name="mSystems">
        <title>Genome- and Community-Level Interaction Insights into Carbon Utilization and Element Cycling Functions of Hydrothermarchaeota in Hydrothermal Sediment.</title>
        <authorList>
            <person name="Zhou Z."/>
            <person name="Liu Y."/>
            <person name="Xu W."/>
            <person name="Pan J."/>
            <person name="Luo Z.H."/>
            <person name="Li M."/>
        </authorList>
    </citation>
    <scope>NUCLEOTIDE SEQUENCE [LARGE SCALE GENOMIC DNA]</scope>
    <source>
        <strain evidence="1">SpSt-374</strain>
    </source>
</reference>
<name>A0A7C3ZLJ2_9CYAN</name>
<comment type="caution">
    <text evidence="1">The sequence shown here is derived from an EMBL/GenBank/DDBJ whole genome shotgun (WGS) entry which is preliminary data.</text>
</comment>
<dbReference type="SUPFAM" id="SSF158682">
    <property type="entry name" value="TerB-like"/>
    <property type="match status" value="1"/>
</dbReference>
<gene>
    <name evidence="1" type="ORF">ENR15_08865</name>
</gene>
<organism evidence="1">
    <name type="scientific">Planktothricoides sp. SpSt-374</name>
    <dbReference type="NCBI Taxonomy" id="2282167"/>
    <lineage>
        <taxon>Bacteria</taxon>
        <taxon>Bacillati</taxon>
        <taxon>Cyanobacteriota</taxon>
        <taxon>Cyanophyceae</taxon>
        <taxon>Oscillatoriophycideae</taxon>
        <taxon>Oscillatoriales</taxon>
        <taxon>Oscillatoriaceae</taxon>
        <taxon>Planktothricoides</taxon>
    </lineage>
</organism>
<accession>A0A7C3ZLJ2</accession>
<dbReference type="EMBL" id="DSPX01000086">
    <property type="protein sequence ID" value="HGG00744.1"/>
    <property type="molecule type" value="Genomic_DNA"/>
</dbReference>
<sequence>MGKYDFILNSEEETEVELDETEAVAAIAYIAGAVDFATDGGVGAKVEAEFLQGFISGILSEDITVEYLVEQIQVFKDIIDEAGPGALYNAAYNALPEELVPAAFMGAYAMCLIDGDLPDGAAKFLVELQESLEISDEDAEEFRNQVVAILEGEE</sequence>
<protein>
    <recommendedName>
        <fullName evidence="2">Tellurite resistance protein TerB</fullName>
    </recommendedName>
</protein>
<dbReference type="AlphaFoldDB" id="A0A7C3ZLJ2"/>
<evidence type="ECO:0000313" key="1">
    <source>
        <dbReference type="EMBL" id="HGG00744.1"/>
    </source>
</evidence>
<dbReference type="InterPro" id="IPR029024">
    <property type="entry name" value="TerB-like"/>
</dbReference>
<evidence type="ECO:0008006" key="2">
    <source>
        <dbReference type="Google" id="ProtNLM"/>
    </source>
</evidence>